<feature type="non-terminal residue" evidence="3">
    <location>
        <position position="330"/>
    </location>
</feature>
<comment type="caution">
    <text evidence="3">The sequence shown here is derived from an EMBL/GenBank/DDBJ whole genome shotgun (WGS) entry which is preliminary data.</text>
</comment>
<organism evidence="3 4">
    <name type="scientific">Triparma laevis f. inornata</name>
    <dbReference type="NCBI Taxonomy" id="1714386"/>
    <lineage>
        <taxon>Eukaryota</taxon>
        <taxon>Sar</taxon>
        <taxon>Stramenopiles</taxon>
        <taxon>Ochrophyta</taxon>
        <taxon>Bolidophyceae</taxon>
        <taxon>Parmales</taxon>
        <taxon>Triparmaceae</taxon>
        <taxon>Triparma</taxon>
    </lineage>
</organism>
<dbReference type="Proteomes" id="UP001162640">
    <property type="component" value="Unassembled WGS sequence"/>
</dbReference>
<feature type="non-terminal residue" evidence="3">
    <location>
        <position position="1"/>
    </location>
</feature>
<accession>A0A9W7BEN8</accession>
<dbReference type="Gene3D" id="3.90.230.10">
    <property type="entry name" value="Creatinase/methionine aminopeptidase superfamily"/>
    <property type="match status" value="1"/>
</dbReference>
<reference evidence="4" key="1">
    <citation type="journal article" date="2023" name="Commun. Biol.">
        <title>Genome analysis of Parmales, the sister group of diatoms, reveals the evolutionary specialization of diatoms from phago-mixotrophs to photoautotrophs.</title>
        <authorList>
            <person name="Ban H."/>
            <person name="Sato S."/>
            <person name="Yoshikawa S."/>
            <person name="Yamada K."/>
            <person name="Nakamura Y."/>
            <person name="Ichinomiya M."/>
            <person name="Sato N."/>
            <person name="Blanc-Mathieu R."/>
            <person name="Endo H."/>
            <person name="Kuwata A."/>
            <person name="Ogata H."/>
        </authorList>
    </citation>
    <scope>NUCLEOTIDE SEQUENCE [LARGE SCALE GENOMIC DNA]</scope>
</reference>
<dbReference type="SUPFAM" id="SSF55920">
    <property type="entry name" value="Creatinase/aminopeptidase"/>
    <property type="match status" value="1"/>
</dbReference>
<comment type="similarity">
    <text evidence="1">Belongs to the peptidase M24 family.</text>
</comment>
<gene>
    <name evidence="3" type="ORF">TL16_g10191</name>
</gene>
<dbReference type="PANTHER" id="PTHR10804">
    <property type="entry name" value="PROTEASE FAMILY M24 METHIONYL AMINOPEPTIDASE, AMINOPEPTIDASE P"/>
    <property type="match status" value="1"/>
</dbReference>
<dbReference type="InterPro" id="IPR036390">
    <property type="entry name" value="WH_DNA-bd_sf"/>
</dbReference>
<dbReference type="AlphaFoldDB" id="A0A9W7BEN8"/>
<name>A0A9W7BEN8_9STRA</name>
<dbReference type="EMBL" id="BLQM01000357">
    <property type="protein sequence ID" value="GMH85314.1"/>
    <property type="molecule type" value="Genomic_DNA"/>
</dbReference>
<dbReference type="PANTHER" id="PTHR10804:SF11">
    <property type="entry name" value="PROLIFERATION-ASSOCIATED PROTEIN 2G4"/>
    <property type="match status" value="1"/>
</dbReference>
<feature type="domain" description="Peptidase M24" evidence="2">
    <location>
        <begin position="8"/>
        <end position="223"/>
    </location>
</feature>
<dbReference type="InterPro" id="IPR000994">
    <property type="entry name" value="Pept_M24"/>
</dbReference>
<evidence type="ECO:0000313" key="3">
    <source>
        <dbReference type="EMBL" id="GMH85314.1"/>
    </source>
</evidence>
<evidence type="ECO:0000259" key="2">
    <source>
        <dbReference type="Pfam" id="PF00557"/>
    </source>
</evidence>
<dbReference type="InterPro" id="IPR047113">
    <property type="entry name" value="PA2G4/ARX1"/>
</dbReference>
<protein>
    <recommendedName>
        <fullName evidence="2">Peptidase M24 domain-containing protein</fullName>
    </recommendedName>
</protein>
<dbReference type="CDD" id="cd01089">
    <property type="entry name" value="PA2G4-like"/>
    <property type="match status" value="1"/>
</dbReference>
<evidence type="ECO:0000313" key="4">
    <source>
        <dbReference type="Proteomes" id="UP001162640"/>
    </source>
</evidence>
<evidence type="ECO:0000256" key="1">
    <source>
        <dbReference type="ARBA" id="ARBA00007319"/>
    </source>
</evidence>
<dbReference type="SUPFAM" id="SSF46785">
    <property type="entry name" value="Winged helix' DNA-binding domain"/>
    <property type="match status" value="1"/>
</dbReference>
<dbReference type="Gene3D" id="1.10.10.10">
    <property type="entry name" value="Winged helix-like DNA-binding domain superfamily/Winged helix DNA-binding domain"/>
    <property type="match status" value="1"/>
</dbReference>
<dbReference type="FunFam" id="1.10.10.10:FF:000029">
    <property type="entry name" value="Proliferation-associated 2G4, a"/>
    <property type="match status" value="1"/>
</dbReference>
<dbReference type="InterPro" id="IPR036388">
    <property type="entry name" value="WH-like_DNA-bd_sf"/>
</dbReference>
<dbReference type="InterPro" id="IPR036005">
    <property type="entry name" value="Creatinase/aminopeptidase-like"/>
</dbReference>
<sequence>TKVVTKYLEASRIANLALTTLVPHIVAGASVLDLIVIGESIIDKSLAKIYNKKEDGKDVQKGIAFPVCLSVNERICNFSPLKSEADSAPALLAGDVVKIDLGCHIDGYIACTAHTVIVPTSKDATPVLPSPEMGDVAKACHDAMQVAAALIKPGNTNTMVTTALGKVAEAYGVKFIANVRMHQMKHFVIDGSKEIALCAPDVEAGEERVAECTFEENEVYCIDVAMSTGTGKGREGEDRTTVFKRNVDQTYKLKMKASKYVLNQITADFPTMPFSLRMVEDERQAKMGVTELVTHNLLSAYPVFNERDGAFVAHFKTTVLVMTSGSKKVT</sequence>
<dbReference type="Pfam" id="PF00557">
    <property type="entry name" value="Peptidase_M24"/>
    <property type="match status" value="1"/>
</dbReference>
<proteinExistence type="inferred from homology"/>